<dbReference type="PANTHER" id="PTHR32063:SF0">
    <property type="entry name" value="SWARMING MOTILITY PROTEIN SWRC"/>
    <property type="match status" value="1"/>
</dbReference>
<feature type="transmembrane region" description="Helical" evidence="1">
    <location>
        <begin position="12"/>
        <end position="32"/>
    </location>
</feature>
<dbReference type="Gene3D" id="3.30.70.1320">
    <property type="entry name" value="Multidrug efflux transporter AcrB pore domain like"/>
    <property type="match status" value="1"/>
</dbReference>
<keyword evidence="1" id="KW-0812">Transmembrane</keyword>
<dbReference type="InterPro" id="IPR001036">
    <property type="entry name" value="Acrflvin-R"/>
</dbReference>
<sequence length="1044" mass="112265">MKIANFSIERPVTISMIMIVLILLGTISIPLLRVDLYPNMTIPVAVVSTTWQGASPEEVEQQITKPIESAMSTVSNVKEVDSTSSQNTSRVVVRFNYGVNMDQATLEMRDKLDRIRKSLPTDVDTPTVTRVDPNSSPILTVTLSGNTDALELKRLASDIVEPRLERVDGVASTQVTGGKKREIHIDLDPAKMQAYGLSISQVTQALQNDNTSADGGLVNQGNKSISLHVDGDFKNVNDIGNVPIRLQSGATIYIRDIASIQDTYADVTEMARVNGVPSVSIDILKVPDSNTVQVSNNVHQALDQMKAVLPKTVQLTVVSDQAVDIKQSIQTVVEHTLLGAVLSVIVLFLFLRRIRTTLIIGVVIPISIISTFTLMYFTNQTINTITLGGLALGLGSLVDFAVVVIESIFRYRSQGHNAKDAAKLGTAEVGAAVMASALSQIAVFAPIAFTSGLATQLFGPLALTVSYSHVAALFGALTLVPMLASKWMPQVQDDEEHVTGGRFNPLAAFQRGLIRLNRAYGRVLRWALGHRKTVIVATIAMFAGSVALVPLIGFELAPNVDQGHFKVSIQMANGTRLDVTNQVATKVENIIRQMPEVTTVFTQVGGAGGGPFSLASTDRANIQVNLKPLAERSRSTDQVVEEVRKKVANIPGARIQVSASSTGFGSGGSPIQVQISGDDEKVLQKLSDEVEKVVESVPGTRNVQSSLDKQVPQYQVNVDRQLAAQYGLSVGQIVSAIRSAYQGAVATQFHAGDSSIDVIVEYPETFSRQIENLSSVTIATQNGGQVALSDVASIVPTVGPAQISRTNQTRTISVTAELFNVNQGMAQNEVAAKVAQIPVPDGYTIGLGGSRNDLNDSFKSLGFAMPLAIILVYMVMASQFESLFSPFIIMFSMPPTFIGAAIGLVLTHRALSISALTGMIMLIGIVVNNAIVLVDYTNQLRKKGMERNEALLAAGPVRLRPILMTTATTVLAMLPLVIGFGEGGEAQAPMATVVAFGLTFSTLITLVLIPVVYTLFDDFGNFIRRKFRRKNRVQMADPMMPISK</sequence>
<comment type="caution">
    <text evidence="2">The sequence shown here is derived from an EMBL/GenBank/DDBJ whole genome shotgun (WGS) entry which is preliminary data.</text>
</comment>
<dbReference type="PRINTS" id="PR00702">
    <property type="entry name" value="ACRIFLAVINRP"/>
</dbReference>
<gene>
    <name evidence="2" type="ORF">DNHGIG_11820</name>
</gene>
<feature type="transmembrane region" description="Helical" evidence="1">
    <location>
        <begin position="883"/>
        <end position="907"/>
    </location>
</feature>
<feature type="transmembrane region" description="Helical" evidence="1">
    <location>
        <begin position="990"/>
        <end position="1016"/>
    </location>
</feature>
<feature type="transmembrane region" description="Helical" evidence="1">
    <location>
        <begin position="957"/>
        <end position="978"/>
    </location>
</feature>
<dbReference type="Gene3D" id="3.30.70.1440">
    <property type="entry name" value="Multidrug efflux transporter AcrB pore domain"/>
    <property type="match status" value="1"/>
</dbReference>
<dbReference type="SUPFAM" id="SSF82866">
    <property type="entry name" value="Multidrug efflux transporter AcrB transmembrane domain"/>
    <property type="match status" value="2"/>
</dbReference>
<dbReference type="RefSeq" id="WP_282198818.1">
    <property type="nucleotide sequence ID" value="NZ_BOQE01000001.1"/>
</dbReference>
<evidence type="ECO:0000313" key="3">
    <source>
        <dbReference type="Proteomes" id="UP001057291"/>
    </source>
</evidence>
<proteinExistence type="predicted"/>
<keyword evidence="1" id="KW-1133">Transmembrane helix</keyword>
<dbReference type="SUPFAM" id="SSF82693">
    <property type="entry name" value="Multidrug efflux transporter AcrB pore domain, PN1, PN2, PC1 and PC2 subdomains"/>
    <property type="match status" value="3"/>
</dbReference>
<feature type="transmembrane region" description="Helical" evidence="1">
    <location>
        <begin position="858"/>
        <end position="876"/>
    </location>
</feature>
<feature type="transmembrane region" description="Helical" evidence="1">
    <location>
        <begin position="429"/>
        <end position="449"/>
    </location>
</feature>
<dbReference type="Proteomes" id="UP001057291">
    <property type="component" value="Unassembled WGS sequence"/>
</dbReference>
<feature type="transmembrane region" description="Helical" evidence="1">
    <location>
        <begin position="461"/>
        <end position="480"/>
    </location>
</feature>
<feature type="transmembrane region" description="Helical" evidence="1">
    <location>
        <begin position="534"/>
        <end position="554"/>
    </location>
</feature>
<dbReference type="EMBL" id="BOQE01000001">
    <property type="protein sequence ID" value="GIM45633.1"/>
    <property type="molecule type" value="Genomic_DNA"/>
</dbReference>
<protein>
    <submittedName>
        <fullName evidence="2">Multidrug ABC transporter</fullName>
    </submittedName>
</protein>
<keyword evidence="1" id="KW-0472">Membrane</keyword>
<dbReference type="Gene3D" id="3.30.2090.10">
    <property type="entry name" value="Multidrug efflux transporter AcrB TolC docking domain, DN and DC subdomains"/>
    <property type="match status" value="2"/>
</dbReference>
<accession>A0AAV4LD95</accession>
<feature type="transmembrane region" description="Helical" evidence="1">
    <location>
        <begin position="332"/>
        <end position="351"/>
    </location>
</feature>
<dbReference type="InterPro" id="IPR027463">
    <property type="entry name" value="AcrB_DN_DC_subdom"/>
</dbReference>
<dbReference type="GO" id="GO:0005886">
    <property type="term" value="C:plasma membrane"/>
    <property type="evidence" value="ECO:0007669"/>
    <property type="project" value="TreeGrafter"/>
</dbReference>
<name>A0AAV4LD95_9BACL</name>
<feature type="transmembrane region" description="Helical" evidence="1">
    <location>
        <begin position="358"/>
        <end position="377"/>
    </location>
</feature>
<dbReference type="AlphaFoldDB" id="A0AAV4LD95"/>
<organism evidence="2 3">
    <name type="scientific">Collibacillus ludicampi</name>
    <dbReference type="NCBI Taxonomy" id="2771369"/>
    <lineage>
        <taxon>Bacteria</taxon>
        <taxon>Bacillati</taxon>
        <taxon>Bacillota</taxon>
        <taxon>Bacilli</taxon>
        <taxon>Bacillales</taxon>
        <taxon>Alicyclobacillaceae</taxon>
        <taxon>Collibacillus</taxon>
    </lineage>
</organism>
<feature type="transmembrane region" description="Helical" evidence="1">
    <location>
        <begin position="389"/>
        <end position="409"/>
    </location>
</feature>
<dbReference type="Pfam" id="PF00873">
    <property type="entry name" value="ACR_tran"/>
    <property type="match status" value="1"/>
</dbReference>
<reference evidence="2" key="1">
    <citation type="journal article" date="2023" name="Int. J. Syst. Evol. Microbiol.">
        <title>Collibacillus ludicampi gen. nov., sp. nov., a new soil bacterium of the family Alicyclobacillaceae.</title>
        <authorList>
            <person name="Jojima T."/>
            <person name="Ioku Y."/>
            <person name="Fukuta Y."/>
            <person name="Shirasaka N."/>
            <person name="Matsumura Y."/>
            <person name="Mori M."/>
        </authorList>
    </citation>
    <scope>NUCLEOTIDE SEQUENCE</scope>
    <source>
        <strain evidence="2">TP075</strain>
    </source>
</reference>
<dbReference type="GO" id="GO:0042910">
    <property type="term" value="F:xenobiotic transmembrane transporter activity"/>
    <property type="evidence" value="ECO:0007669"/>
    <property type="project" value="TreeGrafter"/>
</dbReference>
<feature type="transmembrane region" description="Helical" evidence="1">
    <location>
        <begin position="913"/>
        <end position="936"/>
    </location>
</feature>
<dbReference type="Gene3D" id="1.20.1640.10">
    <property type="entry name" value="Multidrug efflux transporter AcrB transmembrane domain"/>
    <property type="match status" value="2"/>
</dbReference>
<evidence type="ECO:0000313" key="2">
    <source>
        <dbReference type="EMBL" id="GIM45633.1"/>
    </source>
</evidence>
<keyword evidence="3" id="KW-1185">Reference proteome</keyword>
<dbReference type="PANTHER" id="PTHR32063">
    <property type="match status" value="1"/>
</dbReference>
<evidence type="ECO:0000256" key="1">
    <source>
        <dbReference type="SAM" id="Phobius"/>
    </source>
</evidence>
<dbReference type="Gene3D" id="3.30.70.1430">
    <property type="entry name" value="Multidrug efflux transporter AcrB pore domain"/>
    <property type="match status" value="2"/>
</dbReference>
<dbReference type="SUPFAM" id="SSF82714">
    <property type="entry name" value="Multidrug efflux transporter AcrB TolC docking domain, DN and DC subdomains"/>
    <property type="match status" value="2"/>
</dbReference>